<evidence type="ECO:0000313" key="1">
    <source>
        <dbReference type="EMBL" id="KZM26019.1"/>
    </source>
</evidence>
<dbReference type="STRING" id="5454.A0A163IY45"/>
<dbReference type="PANTHER" id="PTHR31094">
    <property type="entry name" value="RIKEN CDNA 2310061I04 GENE"/>
    <property type="match status" value="1"/>
</dbReference>
<dbReference type="InterPro" id="IPR018790">
    <property type="entry name" value="DUF2358"/>
</dbReference>
<proteinExistence type="predicted"/>
<dbReference type="Proteomes" id="UP000076837">
    <property type="component" value="Unassembled WGS sequence"/>
</dbReference>
<keyword evidence="2" id="KW-1185">Reference proteome</keyword>
<comment type="caution">
    <text evidence="1">The sequence shown here is derived from an EMBL/GenBank/DDBJ whole genome shotgun (WGS) entry which is preliminary data.</text>
</comment>
<protein>
    <submittedName>
        <fullName evidence="1">Uncharacterized protein</fullName>
    </submittedName>
</protein>
<name>A0A163IY45_DIDRA</name>
<dbReference type="InterPro" id="IPR031342">
    <property type="entry name" value="Mug163-like"/>
</dbReference>
<organism evidence="1 2">
    <name type="scientific">Didymella rabiei</name>
    <name type="common">Chickpea ascochyta blight fungus</name>
    <name type="synonym">Mycosphaerella rabiei</name>
    <dbReference type="NCBI Taxonomy" id="5454"/>
    <lineage>
        <taxon>Eukaryota</taxon>
        <taxon>Fungi</taxon>
        <taxon>Dikarya</taxon>
        <taxon>Ascomycota</taxon>
        <taxon>Pezizomycotina</taxon>
        <taxon>Dothideomycetes</taxon>
        <taxon>Pleosporomycetidae</taxon>
        <taxon>Pleosporales</taxon>
        <taxon>Pleosporineae</taxon>
        <taxon>Didymellaceae</taxon>
        <taxon>Ascochyta</taxon>
    </lineage>
</organism>
<evidence type="ECO:0000313" key="2">
    <source>
        <dbReference type="Proteomes" id="UP000076837"/>
    </source>
</evidence>
<dbReference type="EMBL" id="JYNV01000117">
    <property type="protein sequence ID" value="KZM26019.1"/>
    <property type="molecule type" value="Genomic_DNA"/>
</dbReference>
<reference evidence="1 2" key="1">
    <citation type="journal article" date="2016" name="Sci. Rep.">
        <title>Draft genome sequencing and secretome analysis of fungal phytopathogen Ascochyta rabiei provides insight into the necrotrophic effector repertoire.</title>
        <authorList>
            <person name="Verma S."/>
            <person name="Gazara R.K."/>
            <person name="Nizam S."/>
            <person name="Parween S."/>
            <person name="Chattopadhyay D."/>
            <person name="Verma P.K."/>
        </authorList>
    </citation>
    <scope>NUCLEOTIDE SEQUENCE [LARGE SCALE GENOMIC DNA]</scope>
    <source>
        <strain evidence="1 2">ArDII</strain>
    </source>
</reference>
<dbReference type="OrthoDB" id="5329385at2759"/>
<sequence>MLTFPLRASATAPESKLPFRDQPPTPSPAGTHRPFAHGRFLLPGQMTTCLMRRFSSSARTQLPRSASTSLPAPRLLGLKRWRRQLTGVRPRQASASRSWFTSTTPCACPEPDEREQKRVQERNLKLGNTIRVLHDRLPTLLISPLPSDILSPHISLHLFPSTHPHLPTVSGRLAYAAALWTAPVAWGRVPVVGNVKLKILSERMVQHGCGPSVPAHTRNEKLVVKWQTCGKSDEENNRHVSDVFARVTNIVAGSRPPHEEFTGVFVFEFDDEGRVVHHTIEHTDQGHDWDKTMRFISVTDWLLGRAWGRREETPSLAFVRCERESGRL</sequence>
<gene>
    <name evidence="1" type="ORF">ST47_g2855</name>
</gene>
<dbReference type="AlphaFoldDB" id="A0A163IY45"/>
<dbReference type="Pfam" id="PF17119">
    <property type="entry name" value="MMU163"/>
    <property type="match status" value="2"/>
</dbReference>
<accession>A0A163IY45</accession>
<dbReference type="PANTHER" id="PTHR31094:SF2">
    <property type="entry name" value="RIKEN CDNA 2310061I04 GENE"/>
    <property type="match status" value="1"/>
</dbReference>